<dbReference type="EMBL" id="MRCE01000047">
    <property type="protein sequence ID" value="OKH31707.1"/>
    <property type="molecule type" value="Genomic_DNA"/>
</dbReference>
<reference evidence="1 2" key="1">
    <citation type="submission" date="2016-11" db="EMBL/GenBank/DDBJ databases">
        <title>Draft Genome Sequences of Nine Cyanobacterial Strains from Diverse Habitats.</title>
        <authorList>
            <person name="Zhu T."/>
            <person name="Hou S."/>
            <person name="Lu X."/>
            <person name="Hess W.R."/>
        </authorList>
    </citation>
    <scope>NUCLEOTIDE SEQUENCE [LARGE SCALE GENOMIC DNA]</scope>
    <source>
        <strain evidence="1 2">IAM M-71</strain>
    </source>
</reference>
<evidence type="ECO:0000313" key="1">
    <source>
        <dbReference type="EMBL" id="OKH31707.1"/>
    </source>
</evidence>
<dbReference type="AlphaFoldDB" id="A0A1U7I604"/>
<evidence type="ECO:0000313" key="2">
    <source>
        <dbReference type="Proteomes" id="UP000185860"/>
    </source>
</evidence>
<organism evidence="1 2">
    <name type="scientific">[Phormidium ambiguum] IAM M-71</name>
    <dbReference type="NCBI Taxonomy" id="454136"/>
    <lineage>
        <taxon>Bacteria</taxon>
        <taxon>Bacillati</taxon>
        <taxon>Cyanobacteriota</taxon>
        <taxon>Cyanophyceae</taxon>
        <taxon>Oscillatoriophycideae</taxon>
        <taxon>Aerosakkonematales</taxon>
        <taxon>Aerosakkonemataceae</taxon>
        <taxon>Floridanema</taxon>
    </lineage>
</organism>
<proteinExistence type="predicted"/>
<dbReference type="OrthoDB" id="6004892at2"/>
<dbReference type="RefSeq" id="WP_073596794.1">
    <property type="nucleotide sequence ID" value="NZ_MRCE01000047.1"/>
</dbReference>
<protein>
    <submittedName>
        <fullName evidence="1">Uncharacterized protein</fullName>
    </submittedName>
</protein>
<accession>A0A1U7I604</accession>
<sequence length="137" mass="15881">MLEKGTFSGRRFDPSKAGGKILKLSYQKVKITQKGTDIVEFHVRRFNPVGEAELKMVERLRKIAGGELLAEPVDFRFYTHELREYIRYKKMGYSTGQPDNRDDAYELWNNAHTATLEDYGLKEGFGVLFHPSVEEFE</sequence>
<name>A0A1U7I604_9CYAN</name>
<gene>
    <name evidence="1" type="ORF">NIES2119_28070</name>
</gene>
<dbReference type="Proteomes" id="UP000185860">
    <property type="component" value="Unassembled WGS sequence"/>
</dbReference>
<comment type="caution">
    <text evidence="1">The sequence shown here is derived from an EMBL/GenBank/DDBJ whole genome shotgun (WGS) entry which is preliminary data.</text>
</comment>